<dbReference type="EMBL" id="SNXZ01000003">
    <property type="protein sequence ID" value="TDP97045.1"/>
    <property type="molecule type" value="Genomic_DNA"/>
</dbReference>
<feature type="transmembrane region" description="Helical" evidence="1">
    <location>
        <begin position="39"/>
        <end position="58"/>
    </location>
</feature>
<dbReference type="AlphaFoldDB" id="A0A4R6SDA6"/>
<accession>A0A4R6SDA6</accession>
<comment type="caution">
    <text evidence="2">The sequence shown here is derived from an EMBL/GenBank/DDBJ whole genome shotgun (WGS) entry which is preliminary data.</text>
</comment>
<protein>
    <submittedName>
        <fullName evidence="2">Uncharacterized protein DUF2871</fullName>
    </submittedName>
</protein>
<feature type="transmembrane region" description="Helical" evidence="1">
    <location>
        <begin position="70"/>
        <end position="90"/>
    </location>
</feature>
<evidence type="ECO:0000313" key="2">
    <source>
        <dbReference type="EMBL" id="TDP97045.1"/>
    </source>
</evidence>
<dbReference type="OrthoDB" id="1644899at2"/>
<organism evidence="2 3">
    <name type="scientific">Labedaea rhizosphaerae</name>
    <dbReference type="NCBI Taxonomy" id="598644"/>
    <lineage>
        <taxon>Bacteria</taxon>
        <taxon>Bacillati</taxon>
        <taxon>Actinomycetota</taxon>
        <taxon>Actinomycetes</taxon>
        <taxon>Pseudonocardiales</taxon>
        <taxon>Pseudonocardiaceae</taxon>
        <taxon>Labedaea</taxon>
    </lineage>
</organism>
<dbReference type="InterPro" id="IPR021299">
    <property type="entry name" value="DUF2871"/>
</dbReference>
<proteinExistence type="predicted"/>
<evidence type="ECO:0000256" key="1">
    <source>
        <dbReference type="SAM" id="Phobius"/>
    </source>
</evidence>
<keyword evidence="3" id="KW-1185">Reference proteome</keyword>
<keyword evidence="1" id="KW-0812">Transmembrane</keyword>
<sequence length="143" mass="15498">MLKSFYAAAVYTLLGLGAGLFYREYTKAHDFTGESQLSVLHTHLLALGTLFFLIVLVLDKAFAISGTKMFAWFFWVYNGGLLLTIVMMVVHGVRTVGGSGESPALDGISGLGHIILTVAFVLFFLALRRPVVAAVQARAVKTD</sequence>
<gene>
    <name evidence="2" type="ORF">EV186_1033</name>
</gene>
<keyword evidence="1" id="KW-0472">Membrane</keyword>
<reference evidence="2 3" key="1">
    <citation type="submission" date="2019-03" db="EMBL/GenBank/DDBJ databases">
        <title>Genomic Encyclopedia of Type Strains, Phase IV (KMG-IV): sequencing the most valuable type-strain genomes for metagenomic binning, comparative biology and taxonomic classification.</title>
        <authorList>
            <person name="Goeker M."/>
        </authorList>
    </citation>
    <scope>NUCLEOTIDE SEQUENCE [LARGE SCALE GENOMIC DNA]</scope>
    <source>
        <strain evidence="2 3">DSM 45361</strain>
    </source>
</reference>
<keyword evidence="1" id="KW-1133">Transmembrane helix</keyword>
<dbReference type="Proteomes" id="UP000295444">
    <property type="component" value="Unassembled WGS sequence"/>
</dbReference>
<dbReference type="RefSeq" id="WP_133850315.1">
    <property type="nucleotide sequence ID" value="NZ_SNXZ01000003.1"/>
</dbReference>
<name>A0A4R6SDA6_LABRH</name>
<dbReference type="Pfam" id="PF11070">
    <property type="entry name" value="DUF2871"/>
    <property type="match status" value="1"/>
</dbReference>
<evidence type="ECO:0000313" key="3">
    <source>
        <dbReference type="Proteomes" id="UP000295444"/>
    </source>
</evidence>
<feature type="transmembrane region" description="Helical" evidence="1">
    <location>
        <begin position="110"/>
        <end position="127"/>
    </location>
</feature>